<dbReference type="InterPro" id="IPR036691">
    <property type="entry name" value="Endo/exonu/phosph_ase_sf"/>
</dbReference>
<gene>
    <name evidence="3" type="ORF">ZEAMMB73_Zm00001d035953</name>
</gene>
<dbReference type="Gene3D" id="3.30.70.270">
    <property type="match status" value="1"/>
</dbReference>
<dbReference type="InterPro" id="IPR043128">
    <property type="entry name" value="Rev_trsase/Diguanyl_cyclase"/>
</dbReference>
<dbReference type="GO" id="GO:0006351">
    <property type="term" value="P:DNA-templated transcription"/>
    <property type="evidence" value="ECO:0007669"/>
    <property type="project" value="InterPro"/>
</dbReference>
<feature type="compositionally biased region" description="Pro residues" evidence="1">
    <location>
        <begin position="74"/>
        <end position="90"/>
    </location>
</feature>
<dbReference type="Pfam" id="PF04801">
    <property type="entry name" value="RPC5"/>
    <property type="match status" value="1"/>
</dbReference>
<dbReference type="EMBL" id="CM000782">
    <property type="protein sequence ID" value="AQK80002.1"/>
    <property type="molecule type" value="Genomic_DNA"/>
</dbReference>
<sequence>MATGDNDKPPSLDADVDMADLASLDATAATSAAAGGAPSTRFRPKAKGKPRPKAEPPRPVPVAVPKPEPEPEPEAVPMPEPDANPAPPPEDTMEVDGAVDAPGHGEGAVEEDFVLREIDVYFNPKPFEDDTQVIAYAPQVGLSESEKRKFWEDLDGMVRAVPTNEKLFIGGDLNGHVGSTNIGYELAHGGFGYGSSNQGEDILVFALAYNLVIANTFFKKRDSHLVTFSSGHRSSQIDFVLTRREDKQACLDCKVKMATCIRKVALEVFGVTKGSSSESKYTWWWTEDVQKAIKEKKECYRSLFHDRSAINIERYKVAKKTAKRAVSEAKGRAYDDLYRRLSTKEGEKDVYKIARIRERKTRDLNQVKCIKNEMDQLLVKLKGQYIKQRWQRYFDNLFNGENETMDIQLDDSFDDLNRCFVRRIQESEVKEALKRMKGDKAMGPDGILIEVWKCLGDIAIVWLTKMPDEWRSTLVPIFKNKGDIQSCTNYLGIKLMRHTMKLLERVIELRLRGMTHITMNQFGFMHGRSTMEAIFLIRQVMERYKEQKDLHMVFIDLKKAYDKIPRNLMWWALDKHKVPTNPYLFALVIDEVTRDIQGDIPWCMLSADDVVLVDESREGVNRKLELWRQSLESKGFRISRTKIEYMRCDFGTTISENGYEDFGKLYIMQYPLRPCWRPYELHEICEEVRVKPLSSEVEVDLSINTQSENYDQEAPLRLTKQTLSSSKAVDVTNYAVGVLNGNLVHLNHIDAVVQMRPSMSHIISGRAHTRQASQPREMNGGASTSMDSSHKGNERPEDSKDRAEDSEPWISLIYQPAGSNTATKYHDKMIANEGVPIDFTMSS</sequence>
<dbReference type="CDD" id="cd01650">
    <property type="entry name" value="RT_nLTR_like"/>
    <property type="match status" value="1"/>
</dbReference>
<protein>
    <recommendedName>
        <fullName evidence="2">Reverse transcriptase domain-containing protein</fullName>
    </recommendedName>
</protein>
<reference evidence="3" key="1">
    <citation type="submission" date="2015-12" db="EMBL/GenBank/DDBJ databases">
        <title>Update maize B73 reference genome by single molecule sequencing technologies.</title>
        <authorList>
            <consortium name="Maize Genome Sequencing Project"/>
            <person name="Ware D."/>
        </authorList>
    </citation>
    <scope>NUCLEOTIDE SEQUENCE</scope>
    <source>
        <tissue evidence="3">Seedling</tissue>
    </source>
</reference>
<feature type="compositionally biased region" description="Low complexity" evidence="1">
    <location>
        <begin position="28"/>
        <end position="37"/>
    </location>
</feature>
<feature type="compositionally biased region" description="Basic and acidic residues" evidence="1">
    <location>
        <begin position="788"/>
        <end position="805"/>
    </location>
</feature>
<dbReference type="InterPro" id="IPR006886">
    <property type="entry name" value="RNA_pol_III_Rpc5"/>
</dbReference>
<dbReference type="PANTHER" id="PTHR12069">
    <property type="entry name" value="DNA-DIRECTED RNA POLYMERASES III 80 KDA POLYPEPTIDE RNA POLYMERASE III SUBUNIT 5"/>
    <property type="match status" value="1"/>
</dbReference>
<proteinExistence type="predicted"/>
<dbReference type="Pfam" id="PF00078">
    <property type="entry name" value="RVT_1"/>
    <property type="match status" value="1"/>
</dbReference>
<evidence type="ECO:0000259" key="2">
    <source>
        <dbReference type="Pfam" id="PF00078"/>
    </source>
</evidence>
<dbReference type="InterPro" id="IPR043502">
    <property type="entry name" value="DNA/RNA_pol_sf"/>
</dbReference>
<dbReference type="SUPFAM" id="SSF56672">
    <property type="entry name" value="DNA/RNA polymerases"/>
    <property type="match status" value="1"/>
</dbReference>
<dbReference type="InParanoid" id="A0A1D6LJU6"/>
<dbReference type="STRING" id="4577.A0A1D6LJU6"/>
<dbReference type="SUPFAM" id="SSF56219">
    <property type="entry name" value="DNase I-like"/>
    <property type="match status" value="1"/>
</dbReference>
<dbReference type="InterPro" id="IPR000477">
    <property type="entry name" value="RT_dom"/>
</dbReference>
<evidence type="ECO:0000256" key="1">
    <source>
        <dbReference type="SAM" id="MobiDB-lite"/>
    </source>
</evidence>
<dbReference type="PANTHER" id="PTHR12069:SF0">
    <property type="entry name" value="DNA-DIRECTED RNA POLYMERASE III SUBUNIT RPC5"/>
    <property type="match status" value="1"/>
</dbReference>
<accession>A0A1D6LJU6</accession>
<feature type="compositionally biased region" description="Pro residues" evidence="1">
    <location>
        <begin position="57"/>
        <end position="66"/>
    </location>
</feature>
<dbReference type="FunFam" id="3.30.70.270:FF:000025">
    <property type="entry name" value="Retrovirus-related Pol polyprotein LINE-1"/>
    <property type="match status" value="1"/>
</dbReference>
<feature type="compositionally biased region" description="Basic residues" evidence="1">
    <location>
        <begin position="42"/>
        <end position="51"/>
    </location>
</feature>
<dbReference type="GO" id="GO:0005634">
    <property type="term" value="C:nucleus"/>
    <property type="evidence" value="ECO:0007669"/>
    <property type="project" value="InterPro"/>
</dbReference>
<organism evidence="3">
    <name type="scientific">Zea mays</name>
    <name type="common">Maize</name>
    <dbReference type="NCBI Taxonomy" id="4577"/>
    <lineage>
        <taxon>Eukaryota</taxon>
        <taxon>Viridiplantae</taxon>
        <taxon>Streptophyta</taxon>
        <taxon>Embryophyta</taxon>
        <taxon>Tracheophyta</taxon>
        <taxon>Spermatophyta</taxon>
        <taxon>Magnoliopsida</taxon>
        <taxon>Liliopsida</taxon>
        <taxon>Poales</taxon>
        <taxon>Poaceae</taxon>
        <taxon>PACMAD clade</taxon>
        <taxon>Panicoideae</taxon>
        <taxon>Andropogonodae</taxon>
        <taxon>Andropogoneae</taxon>
        <taxon>Tripsacinae</taxon>
        <taxon>Zea</taxon>
    </lineage>
</organism>
<dbReference type="ExpressionAtlas" id="A0A1D6LJU6">
    <property type="expression patterns" value="baseline and differential"/>
</dbReference>
<evidence type="ECO:0000313" key="3">
    <source>
        <dbReference type="EMBL" id="AQK80002.1"/>
    </source>
</evidence>
<feature type="region of interest" description="Disordered" evidence="1">
    <location>
        <begin position="764"/>
        <end position="809"/>
    </location>
</feature>
<feature type="region of interest" description="Disordered" evidence="1">
    <location>
        <begin position="28"/>
        <end position="105"/>
    </location>
</feature>
<dbReference type="Gene3D" id="3.60.10.10">
    <property type="entry name" value="Endonuclease/exonuclease/phosphatase"/>
    <property type="match status" value="1"/>
</dbReference>
<feature type="domain" description="Reverse transcriptase" evidence="2">
    <location>
        <begin position="487"/>
        <end position="580"/>
    </location>
</feature>
<name>A0A1D6LJU6_MAIZE</name>
<dbReference type="AlphaFoldDB" id="A0A1D6LJU6"/>
<dbReference type="FunFam" id="3.60.10.10:FF:000277">
    <property type="entry name" value="Protein translocase subunit SECA1 chloroplastic"/>
    <property type="match status" value="1"/>
</dbReference>
<feature type="compositionally biased region" description="Polar residues" evidence="1">
    <location>
        <begin position="770"/>
        <end position="787"/>
    </location>
</feature>